<dbReference type="VEuPathDB" id="CryptoDB:GY17_00000827"/>
<dbReference type="EMBL" id="JTAI01000002">
    <property type="protein sequence ID" value="PPS98233.1"/>
    <property type="molecule type" value="Genomic_DNA"/>
</dbReference>
<gene>
    <name evidence="1" type="ORF">CHUDEA8_3840</name>
    <name evidence="2" type="ORF">GY17_00000827</name>
</gene>
<reference evidence="1" key="2">
    <citation type="submission" date="2015-08" db="EMBL/GenBank/DDBJ databases">
        <authorList>
            <person name="Babu N.S."/>
            <person name="Beckwith C.J."/>
            <person name="Beseler K.G."/>
            <person name="Brison A."/>
            <person name="Carone J.V."/>
            <person name="Caskin T.P."/>
            <person name="Diamond M."/>
            <person name="Durham M.E."/>
            <person name="Foxe J.M."/>
            <person name="Go M."/>
            <person name="Henderson B.A."/>
            <person name="Jones I.B."/>
            <person name="McGettigan J.A."/>
            <person name="Micheletti S.J."/>
            <person name="Nasrallah M.E."/>
            <person name="Ortiz D."/>
            <person name="Piller C.R."/>
            <person name="Privatt S.R."/>
            <person name="Schneider S.L."/>
            <person name="Sharp S."/>
            <person name="Smith T.C."/>
            <person name="Stanton J.D."/>
            <person name="Ullery H.E."/>
            <person name="Wilson R.J."/>
            <person name="Serrano M.G."/>
            <person name="Buck G."/>
            <person name="Lee V."/>
            <person name="Wang Y."/>
            <person name="Carvalho R."/>
            <person name="Voegtly L."/>
            <person name="Shi R."/>
            <person name="Duckworth R."/>
            <person name="Johnson A."/>
            <person name="Loviza R."/>
            <person name="Walstead R."/>
            <person name="Shah Z."/>
            <person name="Kiflezghi M."/>
            <person name="Wade K."/>
            <person name="Ball S.L."/>
            <person name="Bradley K.W."/>
            <person name="Asai D.J."/>
            <person name="Bowman C.A."/>
            <person name="Russell D.A."/>
            <person name="Pope W.H."/>
            <person name="Jacobs-Sera D."/>
            <person name="Hendrix R.W."/>
            <person name="Hatfull G.F."/>
        </authorList>
    </citation>
    <scope>NUCLEOTIDE SEQUENCE [LARGE SCALE GENOMIC DNA]</scope>
</reference>
<reference evidence="2 3" key="3">
    <citation type="submission" date="2017-10" db="EMBL/GenBank/DDBJ databases">
        <title>Consistent, comparative and evidence-based genome annotation and re-annotation for the closely-related species, Cryptosporidium parvum, C. hominis and C. tyzzeri.</title>
        <authorList>
            <person name="Baptista R.P."/>
            <person name="Li Y."/>
            <person name="Sateriale A."/>
            <person name="Striepen B."/>
            <person name="Kissinger J.C."/>
        </authorList>
    </citation>
    <scope>NUCLEOTIDE SEQUENCE [LARGE SCALE GENOMIC DNA]</scope>
    <source>
        <strain evidence="2">30976</strain>
    </source>
</reference>
<dbReference type="AlphaFoldDB" id="A0A0S4TKM3"/>
<dbReference type="VEuPathDB" id="CryptoDB:CHUDEA8_3840"/>
<sequence length="206" mass="23888">MGLISREIRRLLYSPLIDLLRLIEVWSKYRLELQKSVQKYSALKIESAYLNQKSCLCLNMFSLNQSYISGSAEVIQDQLNHSKNLAIEKMQEISQIQSGIDEIYSRLSSFTETYNEMIYLSIIGGSSSGISVDIVLDFLCEWKECIESDIKVQNKIFNLIEKLKSYHTRDIQACLSYFQCSPYGDILEGKENYINLKKCLREFITQ</sequence>
<name>A0A0S4TKM3_CRYHO</name>
<organism evidence="1">
    <name type="scientific">Cryptosporidium hominis</name>
    <dbReference type="NCBI Taxonomy" id="237895"/>
    <lineage>
        <taxon>Eukaryota</taxon>
        <taxon>Sar</taxon>
        <taxon>Alveolata</taxon>
        <taxon>Apicomplexa</taxon>
        <taxon>Conoidasida</taxon>
        <taxon>Coccidia</taxon>
        <taxon>Eucoccidiorida</taxon>
        <taxon>Eimeriorina</taxon>
        <taxon>Cryptosporidiidae</taxon>
        <taxon>Cryptosporidium</taxon>
    </lineage>
</organism>
<dbReference type="VEuPathDB" id="CryptoDB:Chro.80442"/>
<reference evidence="2 3" key="1">
    <citation type="submission" date="2014-11" db="EMBL/GenBank/DDBJ databases">
        <title>Comparative genomic analysis of Cryptosporidium hominis reveals occurrence of genetic recombination in virulent subtypes.</title>
        <authorList>
            <person name="Guo Y."/>
            <person name="Tang K."/>
            <person name="Frace M."/>
            <person name="Li N."/>
            <person name="Roellig D.M."/>
            <person name="Sammons S."/>
            <person name="Knipe K."/>
            <person name="Rowe L."/>
            <person name="Feng Y."/>
            <person name="Xiao L."/>
        </authorList>
    </citation>
    <scope>NUCLEOTIDE SEQUENCE [LARGE SCALE GENOMIC DNA]</scope>
    <source>
        <strain evidence="2">30976</strain>
    </source>
</reference>
<dbReference type="OrthoDB" id="339652at2759"/>
<evidence type="ECO:0000313" key="3">
    <source>
        <dbReference type="Proteomes" id="UP001429100"/>
    </source>
</evidence>
<dbReference type="Proteomes" id="UP000199752">
    <property type="component" value="Chromosome 8"/>
</dbReference>
<protein>
    <submittedName>
        <fullName evidence="1">Uncharacterized protein</fullName>
    </submittedName>
</protein>
<keyword evidence="3" id="KW-1185">Reference proteome</keyword>
<accession>A0A0S4TKM3</accession>
<proteinExistence type="predicted"/>
<evidence type="ECO:0000313" key="1">
    <source>
        <dbReference type="EMBL" id="CUV07936.1"/>
    </source>
</evidence>
<dbReference type="VEuPathDB" id="CryptoDB:ChTU502y2012_405g0395"/>
<dbReference type="EMBL" id="LN877954">
    <property type="protein sequence ID" value="CUV07936.1"/>
    <property type="molecule type" value="Genomic_DNA"/>
</dbReference>
<dbReference type="Proteomes" id="UP001429100">
    <property type="component" value="Unassembled WGS sequence"/>
</dbReference>
<evidence type="ECO:0000313" key="2">
    <source>
        <dbReference type="EMBL" id="PPS98233.1"/>
    </source>
</evidence>